<feature type="compositionally biased region" description="Acidic residues" evidence="1">
    <location>
        <begin position="212"/>
        <end position="221"/>
    </location>
</feature>
<feature type="region of interest" description="Disordered" evidence="1">
    <location>
        <begin position="491"/>
        <end position="527"/>
    </location>
</feature>
<feature type="compositionally biased region" description="Polar residues" evidence="1">
    <location>
        <begin position="342"/>
        <end position="356"/>
    </location>
</feature>
<feature type="region of interest" description="Disordered" evidence="1">
    <location>
        <begin position="553"/>
        <end position="666"/>
    </location>
</feature>
<evidence type="ECO:0000313" key="3">
    <source>
        <dbReference type="Proteomes" id="UP000186136"/>
    </source>
</evidence>
<accession>A0A1Q2YJ68</accession>
<feature type="region of interest" description="Disordered" evidence="1">
    <location>
        <begin position="442"/>
        <end position="477"/>
    </location>
</feature>
<feature type="region of interest" description="Disordered" evidence="1">
    <location>
        <begin position="21"/>
        <end position="89"/>
    </location>
</feature>
<feature type="compositionally biased region" description="Low complexity" evidence="1">
    <location>
        <begin position="311"/>
        <end position="321"/>
    </location>
</feature>
<dbReference type="OrthoDB" id="3998286at2759"/>
<name>A0A1Q2YJ68_9ASCO</name>
<feature type="compositionally biased region" description="Polar residues" evidence="1">
    <location>
        <begin position="23"/>
        <end position="34"/>
    </location>
</feature>
<feature type="compositionally biased region" description="Acidic residues" evidence="1">
    <location>
        <begin position="65"/>
        <end position="84"/>
    </location>
</feature>
<evidence type="ECO:0000256" key="1">
    <source>
        <dbReference type="SAM" id="MobiDB-lite"/>
    </source>
</evidence>
<feature type="compositionally biased region" description="Low complexity" evidence="1">
    <location>
        <begin position="575"/>
        <end position="609"/>
    </location>
</feature>
<feature type="compositionally biased region" description="Low complexity" evidence="1">
    <location>
        <begin position="553"/>
        <end position="568"/>
    </location>
</feature>
<protein>
    <submittedName>
        <fullName evidence="2">Uncharacterized protein</fullName>
    </submittedName>
</protein>
<feature type="region of interest" description="Disordered" evidence="1">
    <location>
        <begin position="275"/>
        <end position="404"/>
    </location>
</feature>
<evidence type="ECO:0000313" key="2">
    <source>
        <dbReference type="EMBL" id="GAV29596.1"/>
    </source>
</evidence>
<feature type="compositionally biased region" description="Low complexity" evidence="1">
    <location>
        <begin position="449"/>
        <end position="466"/>
    </location>
</feature>
<sequence length="774" mass="87398">MDTGMTEQLSENPITRLLAQANLHAQNEQRSTPNEGAGQLTPQEMLLMQMLKVSNGDSKSKVDEESQADSLENELELEKQEEEISPAKGDEPAKVRYEVKFLLSLEFSPLVLPPSFWESELPPPEFFRLNKGPRGSFGTGTGAPTDGRRERRKSSNARRGSNLKKDKPFALVDDMKKEITGTGTAREDRRTQRARQRENKRRGTSQKMDNSAIEEGDEFADTPEWMKEQDSVTGNSILDFEMWRLKMRIETAKRNGEEVNADDMKELDKLKSQLVTNKHKSNDQSEQWRGDSDDGETVKDSAENVGEATVQQQQQEQQQFLEHQHSEEKVHRSVDDQFDITLPTNSNTRTSGSHFSSFFGPEKSSPPVIDSKQRSSRLMSIISDETQSPVTSSTPPLPSQGPITSPPIMQSNNYSPQPMIMPQASGPIDRNQLFLQSLMAKSATPPPQHGQHIQQHQLPPMHQLPPKGIDPRMAQGLQPNTQFFPQHMQMQYPSNGVPVTSQQYQQQYKQQNQPGSHQLNQPQQQQQLLQLQPQQQLQQQQLQQQQLHQQQLQQQRHHQQQQQQQQQESQHREFQQAQQPRHLRQSPQTQLQQQQQRQQQQQQQPQHQSPLHGQNLPYGNNSGNMPGMAPNHPLMMLLNKNKRKSSQDAPPASVPASPRAQASTPPVQENIRMQQPNGQNFPAYPPHMNMNMNMNMNGVNGINGINGMNGMNGMNGANNMSGMHGMHGMNTMGGMNGMNGVNGMNMMNMNGVNAINMNLPNGRSLPTSRPHTPY</sequence>
<feature type="compositionally biased region" description="Basic and acidic residues" evidence="1">
    <location>
        <begin position="163"/>
        <end position="197"/>
    </location>
</feature>
<dbReference type="EMBL" id="BDGI01000128">
    <property type="protein sequence ID" value="GAV29596.1"/>
    <property type="molecule type" value="Genomic_DNA"/>
</dbReference>
<keyword evidence="3" id="KW-1185">Reference proteome</keyword>
<organism evidence="2 3">
    <name type="scientific">Pichia membranifaciens</name>
    <dbReference type="NCBI Taxonomy" id="4926"/>
    <lineage>
        <taxon>Eukaryota</taxon>
        <taxon>Fungi</taxon>
        <taxon>Dikarya</taxon>
        <taxon>Ascomycota</taxon>
        <taxon>Saccharomycotina</taxon>
        <taxon>Pichiomycetes</taxon>
        <taxon>Pichiales</taxon>
        <taxon>Pichiaceae</taxon>
        <taxon>Pichia</taxon>
    </lineage>
</organism>
<gene>
    <name evidence="2" type="ORF">PMKS-003097</name>
</gene>
<feature type="compositionally biased region" description="Basic and acidic residues" evidence="1">
    <location>
        <begin position="322"/>
        <end position="335"/>
    </location>
</feature>
<dbReference type="AlphaFoldDB" id="A0A1Q2YJ68"/>
<feature type="compositionally biased region" description="Polar residues" evidence="1">
    <location>
        <begin position="491"/>
        <end position="501"/>
    </location>
</feature>
<proteinExistence type="predicted"/>
<feature type="compositionally biased region" description="Low complexity" evidence="1">
    <location>
        <begin position="502"/>
        <end position="527"/>
    </location>
</feature>
<dbReference type="Proteomes" id="UP000186136">
    <property type="component" value="Unassembled WGS sequence"/>
</dbReference>
<feature type="compositionally biased region" description="Low complexity" evidence="1">
    <location>
        <begin position="647"/>
        <end position="663"/>
    </location>
</feature>
<comment type="caution">
    <text evidence="2">The sequence shown here is derived from an EMBL/GenBank/DDBJ whole genome shotgun (WGS) entry which is preliminary data.</text>
</comment>
<reference evidence="2 3" key="1">
    <citation type="submission" date="2016-08" db="EMBL/GenBank/DDBJ databases">
        <title>Whole genome shotgun sequence of Pichia membranifaciens KS47-1.</title>
        <authorList>
            <person name="Konishi M."/>
            <person name="Ishida M."/>
            <person name="Arakawa T."/>
            <person name="Kato Y."/>
            <person name="Horiuchi J."/>
        </authorList>
    </citation>
    <scope>NUCLEOTIDE SEQUENCE [LARGE SCALE GENOMIC DNA]</scope>
    <source>
        <strain evidence="2 3">KS47-1</strain>
    </source>
</reference>
<feature type="region of interest" description="Disordered" evidence="1">
    <location>
        <begin position="127"/>
        <end position="224"/>
    </location>
</feature>
<feature type="compositionally biased region" description="Basic and acidic residues" evidence="1">
    <location>
        <begin position="280"/>
        <end position="302"/>
    </location>
</feature>